<comment type="caution">
    <text evidence="1">The sequence shown here is derived from an EMBL/GenBank/DDBJ whole genome shotgun (WGS) entry which is preliminary data.</text>
</comment>
<dbReference type="EMBL" id="AEAI01004969">
    <property type="protein sequence ID" value="EGH49971.1"/>
    <property type="molecule type" value="Genomic_DNA"/>
</dbReference>
<evidence type="ECO:0000313" key="1">
    <source>
        <dbReference type="EMBL" id="EGH49971.1"/>
    </source>
</evidence>
<feature type="non-terminal residue" evidence="1">
    <location>
        <position position="1"/>
    </location>
</feature>
<gene>
    <name evidence="1" type="ORF">PSYPI_49197</name>
</gene>
<name>F3GSB8_PSESJ</name>
<protein>
    <submittedName>
        <fullName evidence="1">Uncharacterized protein</fullName>
    </submittedName>
</protein>
<keyword evidence="2" id="KW-1185">Reference proteome</keyword>
<feature type="non-terminal residue" evidence="1">
    <location>
        <position position="34"/>
    </location>
</feature>
<sequence>KVSEEAQQALFTRVEQIAQGFDVVVVAGRPPRRV</sequence>
<dbReference type="Proteomes" id="UP000004986">
    <property type="component" value="Unassembled WGS sequence"/>
</dbReference>
<organism evidence="1 2">
    <name type="scientific">Pseudomonas syringae pv. pisi str. 1704B</name>
    <dbReference type="NCBI Taxonomy" id="629263"/>
    <lineage>
        <taxon>Bacteria</taxon>
        <taxon>Pseudomonadati</taxon>
        <taxon>Pseudomonadota</taxon>
        <taxon>Gammaproteobacteria</taxon>
        <taxon>Pseudomonadales</taxon>
        <taxon>Pseudomonadaceae</taxon>
        <taxon>Pseudomonas</taxon>
        <taxon>Pseudomonas syringae</taxon>
    </lineage>
</organism>
<evidence type="ECO:0000313" key="2">
    <source>
        <dbReference type="Proteomes" id="UP000004986"/>
    </source>
</evidence>
<reference evidence="1 2" key="1">
    <citation type="journal article" date="2011" name="PLoS Pathog.">
        <title>Dynamic evolution of pathogenicity revealed by sequencing and comparative genomics of 19 Pseudomonas syringae isolates.</title>
        <authorList>
            <person name="Baltrus D.A."/>
            <person name="Nishimura M.T."/>
            <person name="Romanchuk A."/>
            <person name="Chang J.H."/>
            <person name="Mukhtar M.S."/>
            <person name="Cherkis K."/>
            <person name="Roach J."/>
            <person name="Grant S.R."/>
            <person name="Jones C.D."/>
            <person name="Dangl J.L."/>
        </authorList>
    </citation>
    <scope>NUCLEOTIDE SEQUENCE [LARGE SCALE GENOMIC DNA]</scope>
    <source>
        <strain evidence="1 2">1704B</strain>
    </source>
</reference>
<accession>F3GSB8</accession>
<proteinExistence type="predicted"/>
<dbReference type="AlphaFoldDB" id="F3GSB8"/>